<dbReference type="Gene3D" id="3.60.10.10">
    <property type="entry name" value="Endonuclease/exonuclease/phosphatase"/>
    <property type="match status" value="1"/>
</dbReference>
<keyword evidence="6" id="KW-0732">Signal</keyword>
<feature type="domain" description="Endonuclease/exonuclease/phosphatase" evidence="7">
    <location>
        <begin position="39"/>
        <end position="255"/>
    </location>
</feature>
<evidence type="ECO:0000259" key="7">
    <source>
        <dbReference type="Pfam" id="PF03372"/>
    </source>
</evidence>
<feature type="signal peptide" evidence="6">
    <location>
        <begin position="1"/>
        <end position="25"/>
    </location>
</feature>
<dbReference type="RefSeq" id="XP_044552486.1">
    <property type="nucleotide sequence ID" value="XM_044696455.1"/>
</dbReference>
<dbReference type="GeneID" id="68093120"/>
<reference evidence="8 9" key="1">
    <citation type="journal article" date="2018" name="BMC Genomics">
        <title>The genome of Naegleria lovaniensis, the basis for a comparative approach to unravel pathogenicity factors of the human pathogenic amoeba N. fowleri.</title>
        <authorList>
            <person name="Liechti N."/>
            <person name="Schurch N."/>
            <person name="Bruggmann R."/>
            <person name="Wittwer M."/>
        </authorList>
    </citation>
    <scope>NUCLEOTIDE SEQUENCE [LARGE SCALE GENOMIC DNA]</scope>
    <source>
        <strain evidence="8 9">ATCC 30569</strain>
    </source>
</reference>
<keyword evidence="5" id="KW-0472">Membrane</keyword>
<dbReference type="InterPro" id="IPR016202">
    <property type="entry name" value="DNase_I"/>
</dbReference>
<dbReference type="SUPFAM" id="SSF56219">
    <property type="entry name" value="DNase I-like"/>
    <property type="match status" value="1"/>
</dbReference>
<feature type="chain" id="PRO_5041721900" description="Endonuclease/exonuclease/phosphatase domain-containing protein" evidence="6">
    <location>
        <begin position="26"/>
        <end position="353"/>
    </location>
</feature>
<evidence type="ECO:0000256" key="6">
    <source>
        <dbReference type="SAM" id="SignalP"/>
    </source>
</evidence>
<dbReference type="SMART" id="SM00476">
    <property type="entry name" value="DNaseIc"/>
    <property type="match status" value="1"/>
</dbReference>
<dbReference type="InterPro" id="IPR005135">
    <property type="entry name" value="Endo/exonuclease/phosphatase"/>
</dbReference>
<dbReference type="PANTHER" id="PTHR11371">
    <property type="entry name" value="DEOXYRIBONUCLEASE"/>
    <property type="match status" value="1"/>
</dbReference>
<dbReference type="PRINTS" id="PR00130">
    <property type="entry name" value="DNASEI"/>
</dbReference>
<feature type="transmembrane region" description="Helical" evidence="5">
    <location>
        <begin position="330"/>
        <end position="351"/>
    </location>
</feature>
<gene>
    <name evidence="8" type="ORF">C9374_000658</name>
</gene>
<keyword evidence="4" id="KW-1015">Disulfide bond</keyword>
<evidence type="ECO:0000313" key="9">
    <source>
        <dbReference type="Proteomes" id="UP000816034"/>
    </source>
</evidence>
<accession>A0AA88KNX0</accession>
<dbReference type="GO" id="GO:0004530">
    <property type="term" value="F:deoxyribonuclease I activity"/>
    <property type="evidence" value="ECO:0007669"/>
    <property type="project" value="TreeGrafter"/>
</dbReference>
<evidence type="ECO:0000313" key="8">
    <source>
        <dbReference type="EMBL" id="KAG2388494.1"/>
    </source>
</evidence>
<dbReference type="AlphaFoldDB" id="A0AA88KNX0"/>
<keyword evidence="5" id="KW-1133">Transmembrane helix</keyword>
<keyword evidence="3" id="KW-0378">Hydrolase</keyword>
<dbReference type="Pfam" id="PF03372">
    <property type="entry name" value="Exo_endo_phos"/>
    <property type="match status" value="1"/>
</dbReference>
<dbReference type="GO" id="GO:0006308">
    <property type="term" value="P:DNA catabolic process"/>
    <property type="evidence" value="ECO:0007669"/>
    <property type="project" value="InterPro"/>
</dbReference>
<keyword evidence="9" id="KW-1185">Reference proteome</keyword>
<dbReference type="CDD" id="cd10282">
    <property type="entry name" value="DNase1"/>
    <property type="match status" value="1"/>
</dbReference>
<dbReference type="PROSITE" id="PS00918">
    <property type="entry name" value="DNASE_I_2"/>
    <property type="match status" value="1"/>
</dbReference>
<keyword evidence="5" id="KW-0812">Transmembrane</keyword>
<evidence type="ECO:0000256" key="3">
    <source>
        <dbReference type="ARBA" id="ARBA00022801"/>
    </source>
</evidence>
<dbReference type="Proteomes" id="UP000816034">
    <property type="component" value="Unassembled WGS sequence"/>
</dbReference>
<evidence type="ECO:0000256" key="1">
    <source>
        <dbReference type="ARBA" id="ARBA00007359"/>
    </source>
</evidence>
<comment type="caution">
    <text evidence="8">The sequence shown here is derived from an EMBL/GenBank/DDBJ whole genome shotgun (WGS) entry which is preliminary data.</text>
</comment>
<proteinExistence type="inferred from homology"/>
<name>A0AA88KNX0_NAELO</name>
<sequence length="353" mass="39833">MTLRIQAVTMLSIFLFAHLLSSILAQQQQLATQSIKISSFNIQVFGQTKMSKPEVVQTLLKITSMYDLIFIMEVRDSSNTTIPEFTRQLNNFIPSTSVKYQFQISEPLGRTSSKEQYAILYKPNIIKFVKTLQYLDVNNWFERPPFLFVFELVALPSQIFSLLGCHIKPTDAVAEMNHLVDVFNSYQNEAFANQTIMCGDFNAGCSYVTSSDWNSISLRTDSTRFKWLINDTTDTTVATSECPYDRFVVPTSMAQNNILKLGSKYEISQVASVFRFDERLGLNSTFAATVSDHYPIEMTIQVRVATTSSSGGPKVSQSTPRVVSSTTRSLSLSLFIILVIVMVQFLCGYWISL</sequence>
<dbReference type="EMBL" id="PYSW02000010">
    <property type="protein sequence ID" value="KAG2388494.1"/>
    <property type="molecule type" value="Genomic_DNA"/>
</dbReference>
<organism evidence="8 9">
    <name type="scientific">Naegleria lovaniensis</name>
    <name type="common">Amoeba</name>
    <dbReference type="NCBI Taxonomy" id="51637"/>
    <lineage>
        <taxon>Eukaryota</taxon>
        <taxon>Discoba</taxon>
        <taxon>Heterolobosea</taxon>
        <taxon>Tetramitia</taxon>
        <taxon>Eutetramitia</taxon>
        <taxon>Vahlkampfiidae</taxon>
        <taxon>Naegleria</taxon>
    </lineage>
</organism>
<dbReference type="PANTHER" id="PTHR11371:SF31">
    <property type="entry name" value="EXTRACELLULAR NUCLEASE"/>
    <property type="match status" value="1"/>
</dbReference>
<protein>
    <recommendedName>
        <fullName evidence="7">Endonuclease/exonuclease/phosphatase domain-containing protein</fullName>
    </recommendedName>
</protein>
<keyword evidence="2" id="KW-0540">Nuclease</keyword>
<dbReference type="GO" id="GO:0003677">
    <property type="term" value="F:DNA binding"/>
    <property type="evidence" value="ECO:0007669"/>
    <property type="project" value="TreeGrafter"/>
</dbReference>
<comment type="similarity">
    <text evidence="1">Belongs to the DNase I family.</text>
</comment>
<dbReference type="InterPro" id="IPR036691">
    <property type="entry name" value="Endo/exonu/phosph_ase_sf"/>
</dbReference>
<evidence type="ECO:0000256" key="2">
    <source>
        <dbReference type="ARBA" id="ARBA00022722"/>
    </source>
</evidence>
<evidence type="ECO:0000256" key="5">
    <source>
        <dbReference type="SAM" id="Phobius"/>
    </source>
</evidence>
<dbReference type="InterPro" id="IPR033125">
    <property type="entry name" value="DNASE_I_2"/>
</dbReference>
<evidence type="ECO:0000256" key="4">
    <source>
        <dbReference type="ARBA" id="ARBA00023157"/>
    </source>
</evidence>
<dbReference type="GO" id="GO:0005634">
    <property type="term" value="C:nucleus"/>
    <property type="evidence" value="ECO:0007669"/>
    <property type="project" value="TreeGrafter"/>
</dbReference>